<proteinExistence type="predicted"/>
<organism evidence="3 4">
    <name type="scientific">Taibaiella lutea</name>
    <dbReference type="NCBI Taxonomy" id="2608001"/>
    <lineage>
        <taxon>Bacteria</taxon>
        <taxon>Pseudomonadati</taxon>
        <taxon>Bacteroidota</taxon>
        <taxon>Chitinophagia</taxon>
        <taxon>Chitinophagales</taxon>
        <taxon>Chitinophagaceae</taxon>
        <taxon>Taibaiella</taxon>
    </lineage>
</organism>
<dbReference type="InterPro" id="IPR006121">
    <property type="entry name" value="HMA_dom"/>
</dbReference>
<dbReference type="Pfam" id="PF00403">
    <property type="entry name" value="HMA"/>
    <property type="match status" value="1"/>
</dbReference>
<name>A0A5M6CQ81_9BACT</name>
<evidence type="ECO:0000313" key="4">
    <source>
        <dbReference type="Proteomes" id="UP000323632"/>
    </source>
</evidence>
<dbReference type="InterPro" id="IPR036163">
    <property type="entry name" value="HMA_dom_sf"/>
</dbReference>
<feature type="domain" description="HMA" evidence="2">
    <location>
        <begin position="37"/>
        <end position="89"/>
    </location>
</feature>
<sequence>MKTIFGIIAILLSSFTVSFAQDNKDITTEKIKVSGNCGDCKKRIEKAAYIPGVKRAEWDSHSQILTVVYRPSKTSAEKIETSIANVGYDAGDIKATDEAYKKLPQCCAYREDDAHVHED</sequence>
<protein>
    <submittedName>
        <fullName evidence="3">Heavy-metal-associated domain-containing protein</fullName>
    </submittedName>
</protein>
<feature type="chain" id="PRO_5024440567" evidence="1">
    <location>
        <begin position="21"/>
        <end position="119"/>
    </location>
</feature>
<dbReference type="AlphaFoldDB" id="A0A5M6CQ81"/>
<comment type="caution">
    <text evidence="3">The sequence shown here is derived from an EMBL/GenBank/DDBJ whole genome shotgun (WGS) entry which is preliminary data.</text>
</comment>
<dbReference type="Proteomes" id="UP000323632">
    <property type="component" value="Unassembled WGS sequence"/>
</dbReference>
<feature type="signal peptide" evidence="1">
    <location>
        <begin position="1"/>
        <end position="20"/>
    </location>
</feature>
<dbReference type="RefSeq" id="WP_150031722.1">
    <property type="nucleotide sequence ID" value="NZ_VWSH01000001.1"/>
</dbReference>
<evidence type="ECO:0000313" key="3">
    <source>
        <dbReference type="EMBL" id="KAA5537146.1"/>
    </source>
</evidence>
<evidence type="ECO:0000259" key="2">
    <source>
        <dbReference type="Pfam" id="PF00403"/>
    </source>
</evidence>
<gene>
    <name evidence="3" type="ORF">F0919_05595</name>
</gene>
<reference evidence="3 4" key="1">
    <citation type="submission" date="2019-09" db="EMBL/GenBank/DDBJ databases">
        <title>Genome sequence and assembly of Taibaiella sp.</title>
        <authorList>
            <person name="Chhetri G."/>
        </authorList>
    </citation>
    <scope>NUCLEOTIDE SEQUENCE [LARGE SCALE GENOMIC DNA]</scope>
    <source>
        <strain evidence="3 4">KVB11</strain>
    </source>
</reference>
<dbReference type="Gene3D" id="3.30.70.100">
    <property type="match status" value="1"/>
</dbReference>
<dbReference type="SUPFAM" id="SSF55008">
    <property type="entry name" value="HMA, heavy metal-associated domain"/>
    <property type="match status" value="1"/>
</dbReference>
<evidence type="ECO:0000256" key="1">
    <source>
        <dbReference type="SAM" id="SignalP"/>
    </source>
</evidence>
<dbReference type="GO" id="GO:0046872">
    <property type="term" value="F:metal ion binding"/>
    <property type="evidence" value="ECO:0007669"/>
    <property type="project" value="InterPro"/>
</dbReference>
<dbReference type="EMBL" id="VWSH01000001">
    <property type="protein sequence ID" value="KAA5537146.1"/>
    <property type="molecule type" value="Genomic_DNA"/>
</dbReference>
<keyword evidence="4" id="KW-1185">Reference proteome</keyword>
<keyword evidence="1" id="KW-0732">Signal</keyword>
<accession>A0A5M6CQ81</accession>